<dbReference type="Proteomes" id="UP000178681">
    <property type="component" value="Unassembled WGS sequence"/>
</dbReference>
<name>A0A1F5Z3V7_9BACT</name>
<dbReference type="AlphaFoldDB" id="A0A1F5Z3V7"/>
<protein>
    <recommendedName>
        <fullName evidence="3">EfeO-type cupredoxin-like domain-containing protein</fullName>
    </recommendedName>
</protein>
<evidence type="ECO:0000313" key="1">
    <source>
        <dbReference type="EMBL" id="OGG06857.1"/>
    </source>
</evidence>
<evidence type="ECO:0000313" key="2">
    <source>
        <dbReference type="Proteomes" id="UP000178681"/>
    </source>
</evidence>
<accession>A0A1F5Z3V7</accession>
<evidence type="ECO:0008006" key="3">
    <source>
        <dbReference type="Google" id="ProtNLM"/>
    </source>
</evidence>
<dbReference type="Gene3D" id="2.60.40.420">
    <property type="entry name" value="Cupredoxins - blue copper proteins"/>
    <property type="match status" value="1"/>
</dbReference>
<sequence length="147" mass="15892">MNKSVIVTTAVILVLLAAAGGLYLRNQVQPQAEVTSEALPTPTNNPVVTESPTPTSAVMEKVEIKFTDTGFEPKAVTIKKGTAVTFTNDSARTMWVASAPHPTHTDYPEFDQKATGNEYVFIFDKVGAWKFHNHNPFVGGGVITVTE</sequence>
<proteinExistence type="predicted"/>
<reference evidence="1 2" key="1">
    <citation type="journal article" date="2016" name="Nat. Commun.">
        <title>Thousands of microbial genomes shed light on interconnected biogeochemical processes in an aquifer system.</title>
        <authorList>
            <person name="Anantharaman K."/>
            <person name="Brown C.T."/>
            <person name="Hug L.A."/>
            <person name="Sharon I."/>
            <person name="Castelle C.J."/>
            <person name="Probst A.J."/>
            <person name="Thomas B.C."/>
            <person name="Singh A."/>
            <person name="Wilkins M.J."/>
            <person name="Karaoz U."/>
            <person name="Brodie E.L."/>
            <person name="Williams K.H."/>
            <person name="Hubbard S.S."/>
            <person name="Banfield J.F."/>
        </authorList>
    </citation>
    <scope>NUCLEOTIDE SEQUENCE [LARGE SCALE GENOMIC DNA]</scope>
</reference>
<dbReference type="InterPro" id="IPR008972">
    <property type="entry name" value="Cupredoxin"/>
</dbReference>
<dbReference type="EMBL" id="MFJG01000019">
    <property type="protein sequence ID" value="OGG06857.1"/>
    <property type="molecule type" value="Genomic_DNA"/>
</dbReference>
<organism evidence="1 2">
    <name type="scientific">Candidatus Gottesmanbacteria bacterium RIFCSPHIGHO2_01_FULL_42_12</name>
    <dbReference type="NCBI Taxonomy" id="1798377"/>
    <lineage>
        <taxon>Bacteria</taxon>
        <taxon>Candidatus Gottesmaniibacteriota</taxon>
    </lineage>
</organism>
<dbReference type="SUPFAM" id="SSF49503">
    <property type="entry name" value="Cupredoxins"/>
    <property type="match status" value="1"/>
</dbReference>
<gene>
    <name evidence="1" type="ORF">A2872_00540</name>
</gene>
<dbReference type="STRING" id="1798377.A2872_00540"/>
<comment type="caution">
    <text evidence="1">The sequence shown here is derived from an EMBL/GenBank/DDBJ whole genome shotgun (WGS) entry which is preliminary data.</text>
</comment>